<dbReference type="Proteomes" id="UP001319200">
    <property type="component" value="Unassembled WGS sequence"/>
</dbReference>
<proteinExistence type="predicted"/>
<evidence type="ECO:0000256" key="1">
    <source>
        <dbReference type="SAM" id="MobiDB-lite"/>
    </source>
</evidence>
<dbReference type="EMBL" id="JAHESF010000023">
    <property type="protein sequence ID" value="MBT1699246.1"/>
    <property type="molecule type" value="Genomic_DNA"/>
</dbReference>
<comment type="caution">
    <text evidence="2">The sequence shown here is derived from an EMBL/GenBank/DDBJ whole genome shotgun (WGS) entry which is preliminary data.</text>
</comment>
<evidence type="ECO:0000313" key="2">
    <source>
        <dbReference type="EMBL" id="MBT1699246.1"/>
    </source>
</evidence>
<reference evidence="2 3" key="1">
    <citation type="submission" date="2021-05" db="EMBL/GenBank/DDBJ databases">
        <title>A Polyphasic approach of four new species of the genus Ohtaekwangia: Ohtaekwangia histidinii sp. nov., Ohtaekwangia cretensis sp. nov., Ohtaekwangia indiensis sp. nov., Ohtaekwangia reichenbachii sp. nov. from diverse environment.</title>
        <authorList>
            <person name="Octaviana S."/>
        </authorList>
    </citation>
    <scope>NUCLEOTIDE SEQUENCE [LARGE SCALE GENOMIC DNA]</scope>
    <source>
        <strain evidence="2 3">PWU4</strain>
    </source>
</reference>
<evidence type="ECO:0000313" key="3">
    <source>
        <dbReference type="Proteomes" id="UP001319200"/>
    </source>
</evidence>
<gene>
    <name evidence="2" type="ORF">KK083_20280</name>
</gene>
<name>A0AAP2GKE7_9BACT</name>
<feature type="compositionally biased region" description="Basic and acidic residues" evidence="1">
    <location>
        <begin position="65"/>
        <end position="86"/>
    </location>
</feature>
<feature type="region of interest" description="Disordered" evidence="1">
    <location>
        <begin position="60"/>
        <end position="92"/>
    </location>
</feature>
<dbReference type="AlphaFoldDB" id="A0AAP2GKE7"/>
<protein>
    <submittedName>
        <fullName evidence="2">Uncharacterized protein</fullName>
    </submittedName>
</protein>
<accession>A0AAP2GKE7</accession>
<dbReference type="RefSeq" id="WP_254167035.1">
    <property type="nucleotide sequence ID" value="NZ_JAHESF010000023.1"/>
</dbReference>
<organism evidence="2 3">
    <name type="scientific">Chryseosolibacter histidini</name>
    <dbReference type="NCBI Taxonomy" id="2782349"/>
    <lineage>
        <taxon>Bacteria</taxon>
        <taxon>Pseudomonadati</taxon>
        <taxon>Bacteroidota</taxon>
        <taxon>Cytophagia</taxon>
        <taxon>Cytophagales</taxon>
        <taxon>Chryseotaleaceae</taxon>
        <taxon>Chryseosolibacter</taxon>
    </lineage>
</organism>
<sequence length="92" mass="10284">MYKIKIDKELYKIGKADLNRTTASTGLPTRLHQQLRKLQALNAKKAVEGKVVKDLGNTTTKKAKKAETAELQKEFDKTGKVPDGNKKSFKPN</sequence>
<keyword evidence="3" id="KW-1185">Reference proteome</keyword>